<evidence type="ECO:0000313" key="2">
    <source>
        <dbReference type="Proteomes" id="UP001500058"/>
    </source>
</evidence>
<gene>
    <name evidence="1" type="ORF">GCM10010420_11530</name>
</gene>
<proteinExistence type="predicted"/>
<dbReference type="EMBL" id="BAAATJ010000003">
    <property type="protein sequence ID" value="GAA2389519.1"/>
    <property type="molecule type" value="Genomic_DNA"/>
</dbReference>
<dbReference type="Proteomes" id="UP001500058">
    <property type="component" value="Unassembled WGS sequence"/>
</dbReference>
<sequence length="77" mass="8755">MAILVYFDKLSEDGSRVRYAFGGSPGELDRLLTVDKETREAEADDHRPDFAFRATVRRIARLHRTSGTWPDRGMIAS</sequence>
<evidence type="ECO:0000313" key="1">
    <source>
        <dbReference type="EMBL" id="GAA2389519.1"/>
    </source>
</evidence>
<name>A0ABN3HWB0_9ACTN</name>
<dbReference type="RefSeq" id="WP_344629740.1">
    <property type="nucleotide sequence ID" value="NZ_BAAATJ010000003.1"/>
</dbReference>
<organism evidence="1 2">
    <name type="scientific">Streptomyces glaucosporus</name>
    <dbReference type="NCBI Taxonomy" id="284044"/>
    <lineage>
        <taxon>Bacteria</taxon>
        <taxon>Bacillati</taxon>
        <taxon>Actinomycetota</taxon>
        <taxon>Actinomycetes</taxon>
        <taxon>Kitasatosporales</taxon>
        <taxon>Streptomycetaceae</taxon>
        <taxon>Streptomyces</taxon>
    </lineage>
</organism>
<accession>A0ABN3HWB0</accession>
<reference evidence="1 2" key="1">
    <citation type="journal article" date="2019" name="Int. J. Syst. Evol. Microbiol.">
        <title>The Global Catalogue of Microorganisms (GCM) 10K type strain sequencing project: providing services to taxonomists for standard genome sequencing and annotation.</title>
        <authorList>
            <consortium name="The Broad Institute Genomics Platform"/>
            <consortium name="The Broad Institute Genome Sequencing Center for Infectious Disease"/>
            <person name="Wu L."/>
            <person name="Ma J."/>
        </authorList>
    </citation>
    <scope>NUCLEOTIDE SEQUENCE [LARGE SCALE GENOMIC DNA]</scope>
    <source>
        <strain evidence="1 2">JCM 6921</strain>
    </source>
</reference>
<keyword evidence="2" id="KW-1185">Reference proteome</keyword>
<protein>
    <submittedName>
        <fullName evidence="1">Uncharacterized protein</fullName>
    </submittedName>
</protein>
<comment type="caution">
    <text evidence="1">The sequence shown here is derived from an EMBL/GenBank/DDBJ whole genome shotgun (WGS) entry which is preliminary data.</text>
</comment>